<evidence type="ECO:0000313" key="7">
    <source>
        <dbReference type="Proteomes" id="UP000277577"/>
    </source>
</evidence>
<feature type="domain" description="CBS" evidence="3">
    <location>
        <begin position="78"/>
        <end position="134"/>
    </location>
</feature>
<evidence type="ECO:0000313" key="5">
    <source>
        <dbReference type="EMBL" id="VEB38592.1"/>
    </source>
</evidence>
<accession>A0A0W0S957</accession>
<dbReference type="InterPro" id="IPR051257">
    <property type="entry name" value="Diverse_CBS-Domain"/>
</dbReference>
<organism evidence="4 6">
    <name type="scientific">Legionella cherrii</name>
    <dbReference type="NCBI Taxonomy" id="28084"/>
    <lineage>
        <taxon>Bacteria</taxon>
        <taxon>Pseudomonadati</taxon>
        <taxon>Pseudomonadota</taxon>
        <taxon>Gammaproteobacteria</taxon>
        <taxon>Legionellales</taxon>
        <taxon>Legionellaceae</taxon>
        <taxon>Legionella</taxon>
    </lineage>
</organism>
<dbReference type="PANTHER" id="PTHR43080:SF2">
    <property type="entry name" value="CBS DOMAIN-CONTAINING PROTEIN"/>
    <property type="match status" value="1"/>
</dbReference>
<dbReference type="SUPFAM" id="SSF54631">
    <property type="entry name" value="CBS-domain pair"/>
    <property type="match status" value="1"/>
</dbReference>
<dbReference type="Proteomes" id="UP000054921">
    <property type="component" value="Unassembled WGS sequence"/>
</dbReference>
<evidence type="ECO:0000313" key="4">
    <source>
        <dbReference type="EMBL" id="KTC80079.1"/>
    </source>
</evidence>
<evidence type="ECO:0000256" key="1">
    <source>
        <dbReference type="ARBA" id="ARBA00023122"/>
    </source>
</evidence>
<dbReference type="EMBL" id="LR134173">
    <property type="protein sequence ID" value="VEB38592.1"/>
    <property type="molecule type" value="Genomic_DNA"/>
</dbReference>
<dbReference type="Pfam" id="PF00571">
    <property type="entry name" value="CBS"/>
    <property type="match status" value="2"/>
</dbReference>
<dbReference type="PROSITE" id="PS51371">
    <property type="entry name" value="CBS"/>
    <property type="match status" value="2"/>
</dbReference>
<keyword evidence="7" id="KW-1185">Reference proteome</keyword>
<reference evidence="4 6" key="1">
    <citation type="submission" date="2015-11" db="EMBL/GenBank/DDBJ databases">
        <title>Genomic analysis of 38 Legionella species identifies large and diverse effector repertoires.</title>
        <authorList>
            <person name="Burstein D."/>
            <person name="Amaro F."/>
            <person name="Zusman T."/>
            <person name="Lifshitz Z."/>
            <person name="Cohen O."/>
            <person name="Gilbert J.A."/>
            <person name="Pupko T."/>
            <person name="Shuman H.A."/>
            <person name="Segal G."/>
        </authorList>
    </citation>
    <scope>NUCLEOTIDE SEQUENCE [LARGE SCALE GENOMIC DNA]</scope>
    <source>
        <strain evidence="4 6">ORW</strain>
    </source>
</reference>
<dbReference type="EMBL" id="LNXW01000013">
    <property type="protein sequence ID" value="KTC80079.1"/>
    <property type="molecule type" value="Genomic_DNA"/>
</dbReference>
<dbReference type="InterPro" id="IPR000644">
    <property type="entry name" value="CBS_dom"/>
</dbReference>
<dbReference type="RefSeq" id="WP_028380073.1">
    <property type="nucleotide sequence ID" value="NZ_CAAAIT010000001.1"/>
</dbReference>
<sequence length="146" mass="16678">MADLIHNALPMPRRKIIYIHPEDSVKKSIDMMTEYDIGALVVVDNDNQLIGIVSERDIVRSCLHKCINLEKGKVSDVVNKDITILRTNDVVEKAMQAMTATKRRHVLVRDEGDELVAILSIGDVLYHLLEDKARVIEQLENYIHTY</sequence>
<dbReference type="SMART" id="SM00116">
    <property type="entry name" value="CBS"/>
    <property type="match status" value="2"/>
</dbReference>
<name>A0A0W0S957_9GAMM</name>
<evidence type="ECO:0000259" key="3">
    <source>
        <dbReference type="PROSITE" id="PS51371"/>
    </source>
</evidence>
<gene>
    <name evidence="4" type="ORF">Lche_2099</name>
    <name evidence="5" type="ORF">NCTC11976_02812</name>
</gene>
<dbReference type="AlphaFoldDB" id="A0A0W0S957"/>
<protein>
    <submittedName>
        <fullName evidence="4">CBS domain protein</fullName>
    </submittedName>
</protein>
<keyword evidence="1 2" id="KW-0129">CBS domain</keyword>
<dbReference type="InterPro" id="IPR046342">
    <property type="entry name" value="CBS_dom_sf"/>
</dbReference>
<dbReference type="OrthoDB" id="9807125at2"/>
<dbReference type="Proteomes" id="UP000277577">
    <property type="component" value="Chromosome"/>
</dbReference>
<dbReference type="STRING" id="28084.Lche_2099"/>
<dbReference type="Gene3D" id="3.10.580.10">
    <property type="entry name" value="CBS-domain"/>
    <property type="match status" value="1"/>
</dbReference>
<reference evidence="5 7" key="2">
    <citation type="submission" date="2018-12" db="EMBL/GenBank/DDBJ databases">
        <authorList>
            <consortium name="Pathogen Informatics"/>
        </authorList>
    </citation>
    <scope>NUCLEOTIDE SEQUENCE [LARGE SCALE GENOMIC DNA]</scope>
    <source>
        <strain evidence="5 7">NCTC11976</strain>
    </source>
</reference>
<evidence type="ECO:0000256" key="2">
    <source>
        <dbReference type="PROSITE-ProRule" id="PRU00703"/>
    </source>
</evidence>
<dbReference type="PANTHER" id="PTHR43080">
    <property type="entry name" value="CBS DOMAIN-CONTAINING PROTEIN CBSX3, MITOCHONDRIAL"/>
    <property type="match status" value="1"/>
</dbReference>
<dbReference type="PATRIC" id="fig|28084.5.peg.2273"/>
<feature type="domain" description="CBS" evidence="3">
    <location>
        <begin position="11"/>
        <end position="69"/>
    </location>
</feature>
<evidence type="ECO:0000313" key="6">
    <source>
        <dbReference type="Proteomes" id="UP000054921"/>
    </source>
</evidence>
<proteinExistence type="predicted"/>